<feature type="domain" description="PPM-type phosphatase" evidence="2">
    <location>
        <begin position="4"/>
        <end position="48"/>
    </location>
</feature>
<keyword evidence="1" id="KW-0472">Membrane</keyword>
<dbReference type="InterPro" id="IPR001932">
    <property type="entry name" value="PPM-type_phosphatase-like_dom"/>
</dbReference>
<evidence type="ECO:0000313" key="4">
    <source>
        <dbReference type="EnsemblPlants" id="PAC:32978817.CDS.1"/>
    </source>
</evidence>
<evidence type="ECO:0000313" key="5">
    <source>
        <dbReference type="Proteomes" id="UP000006727"/>
    </source>
</evidence>
<feature type="transmembrane region" description="Helical" evidence="1">
    <location>
        <begin position="73"/>
        <end position="94"/>
    </location>
</feature>
<keyword evidence="5" id="KW-1185">Reference proteome</keyword>
<dbReference type="Gene3D" id="3.60.40.10">
    <property type="entry name" value="PPM-type phosphatase domain"/>
    <property type="match status" value="1"/>
</dbReference>
<sequence>MSWSFGVRVMKKYFVAGPEIQKESIISDGELLVIASKGVHDVVSNQDVEPNPLRITVATMLFRNPHRRELRSVVYQFVVLGDYLFIYLFIYFLFGVSRQYRRILLCC</sequence>
<reference evidence="3 5" key="1">
    <citation type="journal article" date="2008" name="Science">
        <title>The Physcomitrella genome reveals evolutionary insights into the conquest of land by plants.</title>
        <authorList>
            <person name="Rensing S."/>
            <person name="Lang D."/>
            <person name="Zimmer A."/>
            <person name="Terry A."/>
            <person name="Salamov A."/>
            <person name="Shapiro H."/>
            <person name="Nishiyama T."/>
            <person name="Perroud P.-F."/>
            <person name="Lindquist E."/>
            <person name="Kamisugi Y."/>
            <person name="Tanahashi T."/>
            <person name="Sakakibara K."/>
            <person name="Fujita T."/>
            <person name="Oishi K."/>
            <person name="Shin-I T."/>
            <person name="Kuroki Y."/>
            <person name="Toyoda A."/>
            <person name="Suzuki Y."/>
            <person name="Hashimoto A."/>
            <person name="Yamaguchi K."/>
            <person name="Sugano A."/>
            <person name="Kohara Y."/>
            <person name="Fujiyama A."/>
            <person name="Anterola A."/>
            <person name="Aoki S."/>
            <person name="Ashton N."/>
            <person name="Barbazuk W.B."/>
            <person name="Barker E."/>
            <person name="Bennetzen J."/>
            <person name="Bezanilla M."/>
            <person name="Blankenship R."/>
            <person name="Cho S.H."/>
            <person name="Dutcher S."/>
            <person name="Estelle M."/>
            <person name="Fawcett J.A."/>
            <person name="Gundlach H."/>
            <person name="Hanada K."/>
            <person name="Heyl A."/>
            <person name="Hicks K.A."/>
            <person name="Hugh J."/>
            <person name="Lohr M."/>
            <person name="Mayer K."/>
            <person name="Melkozernov A."/>
            <person name="Murata T."/>
            <person name="Nelson D."/>
            <person name="Pils B."/>
            <person name="Prigge M."/>
            <person name="Reiss B."/>
            <person name="Renner T."/>
            <person name="Rombauts S."/>
            <person name="Rushton P."/>
            <person name="Sanderfoot A."/>
            <person name="Schween G."/>
            <person name="Shiu S.-H."/>
            <person name="Stueber K."/>
            <person name="Theodoulou F.L."/>
            <person name="Tu H."/>
            <person name="Van de Peer Y."/>
            <person name="Verrier P.J."/>
            <person name="Waters E."/>
            <person name="Wood A."/>
            <person name="Yang L."/>
            <person name="Cove D."/>
            <person name="Cuming A."/>
            <person name="Hasebe M."/>
            <person name="Lucas S."/>
            <person name="Mishler D.B."/>
            <person name="Reski R."/>
            <person name="Grigoriev I."/>
            <person name="Quatrano R.S."/>
            <person name="Boore J.L."/>
        </authorList>
    </citation>
    <scope>NUCLEOTIDE SEQUENCE [LARGE SCALE GENOMIC DNA]</scope>
    <source>
        <strain evidence="4 5">cv. Gransden 2004</strain>
    </source>
</reference>
<evidence type="ECO:0000313" key="3">
    <source>
        <dbReference type="EMBL" id="PNR52538.1"/>
    </source>
</evidence>
<keyword evidence="1" id="KW-1133">Transmembrane helix</keyword>
<dbReference type="Pfam" id="PF00481">
    <property type="entry name" value="PP2C"/>
    <property type="match status" value="1"/>
</dbReference>
<reference evidence="4" key="3">
    <citation type="submission" date="2020-12" db="UniProtKB">
        <authorList>
            <consortium name="EnsemblPlants"/>
        </authorList>
    </citation>
    <scope>IDENTIFICATION</scope>
</reference>
<dbReference type="SUPFAM" id="SSF81606">
    <property type="entry name" value="PP2C-like"/>
    <property type="match status" value="1"/>
</dbReference>
<dbReference type="Gramene" id="Pp3c6_13860V3.1">
    <property type="protein sequence ID" value="PAC:32978817.CDS.1"/>
    <property type="gene ID" value="Pp3c6_13860"/>
</dbReference>
<dbReference type="PaxDb" id="3218-PP1S177_119V6.1"/>
<organism evidence="3">
    <name type="scientific">Physcomitrium patens</name>
    <name type="common">Spreading-leaved earth moss</name>
    <name type="synonym">Physcomitrella patens</name>
    <dbReference type="NCBI Taxonomy" id="3218"/>
    <lineage>
        <taxon>Eukaryota</taxon>
        <taxon>Viridiplantae</taxon>
        <taxon>Streptophyta</taxon>
        <taxon>Embryophyta</taxon>
        <taxon>Bryophyta</taxon>
        <taxon>Bryophytina</taxon>
        <taxon>Bryopsida</taxon>
        <taxon>Funariidae</taxon>
        <taxon>Funariales</taxon>
        <taxon>Funariaceae</taxon>
        <taxon>Physcomitrium</taxon>
    </lineage>
</organism>
<protein>
    <recommendedName>
        <fullName evidence="2">PPM-type phosphatase domain-containing protein</fullName>
    </recommendedName>
</protein>
<evidence type="ECO:0000259" key="2">
    <source>
        <dbReference type="Pfam" id="PF00481"/>
    </source>
</evidence>
<dbReference type="InterPro" id="IPR036457">
    <property type="entry name" value="PPM-type-like_dom_sf"/>
</dbReference>
<reference evidence="3 5" key="2">
    <citation type="journal article" date="2018" name="Plant J.">
        <title>The Physcomitrella patens chromosome-scale assembly reveals moss genome structure and evolution.</title>
        <authorList>
            <person name="Lang D."/>
            <person name="Ullrich K.K."/>
            <person name="Murat F."/>
            <person name="Fuchs J."/>
            <person name="Jenkins J."/>
            <person name="Haas F.B."/>
            <person name="Piednoel M."/>
            <person name="Gundlach H."/>
            <person name="Van Bel M."/>
            <person name="Meyberg R."/>
            <person name="Vives C."/>
            <person name="Morata J."/>
            <person name="Symeonidi A."/>
            <person name="Hiss M."/>
            <person name="Muchero W."/>
            <person name="Kamisugi Y."/>
            <person name="Saleh O."/>
            <person name="Blanc G."/>
            <person name="Decker E.L."/>
            <person name="van Gessel N."/>
            <person name="Grimwood J."/>
            <person name="Hayes R.D."/>
            <person name="Graham S.W."/>
            <person name="Gunter L.E."/>
            <person name="McDaniel S.F."/>
            <person name="Hoernstein S.N.W."/>
            <person name="Larsson A."/>
            <person name="Li F.W."/>
            <person name="Perroud P.F."/>
            <person name="Phillips J."/>
            <person name="Ranjan P."/>
            <person name="Rokshar D.S."/>
            <person name="Rothfels C.J."/>
            <person name="Schneider L."/>
            <person name="Shu S."/>
            <person name="Stevenson D.W."/>
            <person name="Thummler F."/>
            <person name="Tillich M."/>
            <person name="Villarreal Aguilar J.C."/>
            <person name="Widiez T."/>
            <person name="Wong G.K."/>
            <person name="Wymore A."/>
            <person name="Zhang Y."/>
            <person name="Zimmer A.D."/>
            <person name="Quatrano R.S."/>
            <person name="Mayer K.F.X."/>
            <person name="Goodstein D."/>
            <person name="Casacuberta J.M."/>
            <person name="Vandepoele K."/>
            <person name="Reski R."/>
            <person name="Cuming A.C."/>
            <person name="Tuskan G.A."/>
            <person name="Maumus F."/>
            <person name="Salse J."/>
            <person name="Schmutz J."/>
            <person name="Rensing S.A."/>
        </authorList>
    </citation>
    <scope>NUCLEOTIDE SEQUENCE [LARGE SCALE GENOMIC DNA]</scope>
    <source>
        <strain evidence="4 5">cv. Gransden 2004</strain>
    </source>
</reference>
<dbReference type="AlphaFoldDB" id="A0A2K1KFI1"/>
<gene>
    <name evidence="3" type="ORF">PHYPA_008912</name>
</gene>
<dbReference type="EnsemblPlants" id="Pp3c6_13860V3.1">
    <property type="protein sequence ID" value="PAC:32978817.CDS.1"/>
    <property type="gene ID" value="Pp3c6_13860"/>
</dbReference>
<keyword evidence="1" id="KW-0812">Transmembrane</keyword>
<evidence type="ECO:0000256" key="1">
    <source>
        <dbReference type="SAM" id="Phobius"/>
    </source>
</evidence>
<name>A0A2K1KFI1_PHYPA</name>
<accession>A0A2K1KFI1</accession>
<dbReference type="InParanoid" id="A0A2K1KFI1"/>
<dbReference type="Proteomes" id="UP000006727">
    <property type="component" value="Chromosome 6"/>
</dbReference>
<proteinExistence type="predicted"/>
<dbReference type="EMBL" id="ABEU02000006">
    <property type="protein sequence ID" value="PNR52538.1"/>
    <property type="molecule type" value="Genomic_DNA"/>
</dbReference>